<accession>K0B214</accession>
<keyword evidence="4 8" id="KW-1003">Cell membrane</keyword>
<dbReference type="SUPFAM" id="SSF143865">
    <property type="entry name" value="CorA soluble domain-like"/>
    <property type="match status" value="1"/>
</dbReference>
<dbReference type="GO" id="GO:0000287">
    <property type="term" value="F:magnesium ion binding"/>
    <property type="evidence" value="ECO:0007669"/>
    <property type="project" value="TreeGrafter"/>
</dbReference>
<comment type="similarity">
    <text evidence="2 8">Belongs to the CorA metal ion transporter (MIT) (TC 1.A.35) family.</text>
</comment>
<evidence type="ECO:0000256" key="2">
    <source>
        <dbReference type="ARBA" id="ARBA00009765"/>
    </source>
</evidence>
<dbReference type="NCBIfam" id="TIGR00383">
    <property type="entry name" value="corA"/>
    <property type="match status" value="1"/>
</dbReference>
<dbReference type="KEGG" id="cad:Curi_c21540"/>
<dbReference type="Pfam" id="PF01544">
    <property type="entry name" value="CorA"/>
    <property type="match status" value="1"/>
</dbReference>
<evidence type="ECO:0000256" key="4">
    <source>
        <dbReference type="ARBA" id="ARBA00022475"/>
    </source>
</evidence>
<dbReference type="Gene3D" id="3.30.460.20">
    <property type="entry name" value="CorA soluble domain-like"/>
    <property type="match status" value="1"/>
</dbReference>
<dbReference type="EMBL" id="CP003326">
    <property type="protein sequence ID" value="AFS79157.1"/>
    <property type="molecule type" value="Genomic_DNA"/>
</dbReference>
<dbReference type="PANTHER" id="PTHR46494">
    <property type="entry name" value="CORA FAMILY METAL ION TRANSPORTER (EUROFUNG)"/>
    <property type="match status" value="1"/>
</dbReference>
<keyword evidence="3 8" id="KW-0813">Transport</keyword>
<organism evidence="9 10">
    <name type="scientific">Gottschalkia acidurici (strain ATCC 7906 / DSM 604 / BCRC 14475 / CIP 104303 / KCTC 5404 / NCIMB 10678 / 9a)</name>
    <name type="common">Clostridium acidurici</name>
    <dbReference type="NCBI Taxonomy" id="1128398"/>
    <lineage>
        <taxon>Bacteria</taxon>
        <taxon>Bacillati</taxon>
        <taxon>Bacillota</taxon>
        <taxon>Tissierellia</taxon>
        <taxon>Tissierellales</taxon>
        <taxon>Gottschalkiaceae</taxon>
        <taxon>Gottschalkia</taxon>
    </lineage>
</organism>
<dbReference type="OrthoDB" id="9803416at2"/>
<evidence type="ECO:0000256" key="6">
    <source>
        <dbReference type="ARBA" id="ARBA00022989"/>
    </source>
</evidence>
<evidence type="ECO:0000256" key="5">
    <source>
        <dbReference type="ARBA" id="ARBA00022692"/>
    </source>
</evidence>
<keyword evidence="6 8" id="KW-1133">Transmembrane helix</keyword>
<feature type="transmembrane region" description="Helical" evidence="8">
    <location>
        <begin position="295"/>
        <end position="316"/>
    </location>
</feature>
<dbReference type="PATRIC" id="fig|1128398.3.peg.2225"/>
<name>K0B214_GOTA9</name>
<protein>
    <recommendedName>
        <fullName evidence="8">Magnesium transport protein CorA</fullName>
    </recommendedName>
</protein>
<dbReference type="GO" id="GO:0050897">
    <property type="term" value="F:cobalt ion binding"/>
    <property type="evidence" value="ECO:0007669"/>
    <property type="project" value="TreeGrafter"/>
</dbReference>
<dbReference type="AlphaFoldDB" id="K0B214"/>
<evidence type="ECO:0000256" key="8">
    <source>
        <dbReference type="RuleBase" id="RU362010"/>
    </source>
</evidence>
<dbReference type="InterPro" id="IPR045863">
    <property type="entry name" value="CorA_TM1_TM2"/>
</dbReference>
<sequence>MKYMSQLKKSLNKVGQPRGSIIYTGFNTSEEMSIELIKYNQEQSKQIKISSIDDLSLYNNNDLKWISICGLNNVETIKRIGEKLNISSRVLEDVLNVGGRPKVEFYDDYLILILKVFFYDKSEMKVKQEQVSFILFDNILVSFQEFDNNVFDAVKYMVEENKGLIRKKGVDYLLYCLVDTVVDEYFTLLGSIEEKIENIEDSIVNSSKKEQLQEIYKIRKDMLILKTSIWPLENIIYSMIKEESSIKDGTKDYFKYISDHLIQIMEFIGIYREMILGMFDIYLSNTSNRMNQIMTTLTVFSTIFIPLTFLTGIYGMNFRYMPELNFKWSYPIFWLICLANILFLYKYFKNRNWI</sequence>
<dbReference type="PANTHER" id="PTHR46494:SF1">
    <property type="entry name" value="CORA FAMILY METAL ION TRANSPORTER (EUROFUNG)"/>
    <property type="match status" value="1"/>
</dbReference>
<dbReference type="eggNOG" id="COG0598">
    <property type="taxonomic scope" value="Bacteria"/>
</dbReference>
<dbReference type="STRING" id="1128398.Curi_c21540"/>
<keyword evidence="10" id="KW-1185">Reference proteome</keyword>
<evidence type="ECO:0000313" key="9">
    <source>
        <dbReference type="EMBL" id="AFS79157.1"/>
    </source>
</evidence>
<dbReference type="InterPro" id="IPR045861">
    <property type="entry name" value="CorA_cytoplasmic_dom"/>
</dbReference>
<evidence type="ECO:0000313" key="10">
    <source>
        <dbReference type="Proteomes" id="UP000006094"/>
    </source>
</evidence>
<dbReference type="GO" id="GO:0015095">
    <property type="term" value="F:magnesium ion transmembrane transporter activity"/>
    <property type="evidence" value="ECO:0007669"/>
    <property type="project" value="UniProtKB-UniRule"/>
</dbReference>
<gene>
    <name evidence="8 9" type="primary">corA</name>
    <name evidence="9" type="ordered locus">Curi_c21540</name>
</gene>
<reference evidence="9 10" key="1">
    <citation type="journal article" date="2012" name="PLoS ONE">
        <title>The purine-utilizing bacterium Clostridium acidurici 9a: a genome-guided metabolic reconsideration.</title>
        <authorList>
            <person name="Hartwich K."/>
            <person name="Poehlein A."/>
            <person name="Daniel R."/>
        </authorList>
    </citation>
    <scope>NUCLEOTIDE SEQUENCE [LARGE SCALE GENOMIC DNA]</scope>
    <source>
        <strain evidence="10">ATCC 7906 / DSM 604 / BCRC 14475 / CIP 104303 / KCTC 5404 / NCIMB 10678 / 9a</strain>
    </source>
</reference>
<comment type="subcellular location">
    <subcellularLocation>
        <location evidence="1">Cell membrane</location>
        <topology evidence="1">Multi-pass membrane protein</topology>
    </subcellularLocation>
    <subcellularLocation>
        <location evidence="8">Membrane</location>
        <topology evidence="8">Multi-pass membrane protein</topology>
    </subcellularLocation>
</comment>
<evidence type="ECO:0000256" key="1">
    <source>
        <dbReference type="ARBA" id="ARBA00004651"/>
    </source>
</evidence>
<keyword evidence="5 8" id="KW-0812">Transmembrane</keyword>
<dbReference type="InterPro" id="IPR002523">
    <property type="entry name" value="MgTranspt_CorA/ZnTranspt_ZntB"/>
</dbReference>
<dbReference type="GO" id="GO:0005886">
    <property type="term" value="C:plasma membrane"/>
    <property type="evidence" value="ECO:0007669"/>
    <property type="project" value="UniProtKB-SubCell"/>
</dbReference>
<keyword evidence="8" id="KW-0406">Ion transport</keyword>
<proteinExistence type="inferred from homology"/>
<evidence type="ECO:0000256" key="7">
    <source>
        <dbReference type="ARBA" id="ARBA00023136"/>
    </source>
</evidence>
<dbReference type="InterPro" id="IPR004488">
    <property type="entry name" value="Mg/Co-transport_prot_CorA"/>
</dbReference>
<feature type="transmembrane region" description="Helical" evidence="8">
    <location>
        <begin position="328"/>
        <end position="348"/>
    </location>
</feature>
<dbReference type="Proteomes" id="UP000006094">
    <property type="component" value="Chromosome"/>
</dbReference>
<dbReference type="FunFam" id="1.20.58.340:FF:000012">
    <property type="entry name" value="Magnesium transport protein CorA"/>
    <property type="match status" value="1"/>
</dbReference>
<dbReference type="HOGENOM" id="CLU_007127_0_0_9"/>
<comment type="function">
    <text evidence="8">Mediates influx of magnesium ions.</text>
</comment>
<keyword evidence="7 8" id="KW-0472">Membrane</keyword>
<dbReference type="GO" id="GO:0015087">
    <property type="term" value="F:cobalt ion transmembrane transporter activity"/>
    <property type="evidence" value="ECO:0007669"/>
    <property type="project" value="UniProtKB-UniRule"/>
</dbReference>
<dbReference type="Gene3D" id="1.20.58.340">
    <property type="entry name" value="Magnesium transport protein CorA, transmembrane region"/>
    <property type="match status" value="2"/>
</dbReference>
<dbReference type="SUPFAM" id="SSF144083">
    <property type="entry name" value="Magnesium transport protein CorA, transmembrane region"/>
    <property type="match status" value="1"/>
</dbReference>
<dbReference type="CDD" id="cd12828">
    <property type="entry name" value="TmCorA-like_1"/>
    <property type="match status" value="1"/>
</dbReference>
<keyword evidence="8" id="KW-0460">Magnesium</keyword>
<evidence type="ECO:0000256" key="3">
    <source>
        <dbReference type="ARBA" id="ARBA00022448"/>
    </source>
</evidence>